<dbReference type="RefSeq" id="WP_100815813.1">
    <property type="nucleotide sequence ID" value="NZ_CP017803.1"/>
</dbReference>
<keyword evidence="1" id="KW-0472">Membrane</keyword>
<feature type="transmembrane region" description="Helical" evidence="1">
    <location>
        <begin position="6"/>
        <end position="26"/>
    </location>
</feature>
<dbReference type="GeneID" id="35119427"/>
<protein>
    <submittedName>
        <fullName evidence="2">Uncharacterized protein</fullName>
    </submittedName>
</protein>
<evidence type="ECO:0000256" key="1">
    <source>
        <dbReference type="SAM" id="Phobius"/>
    </source>
</evidence>
<accession>A0A2H4U8P1</accession>
<evidence type="ECO:0000313" key="3">
    <source>
        <dbReference type="Proteomes" id="UP000232133"/>
    </source>
</evidence>
<dbReference type="AlphaFoldDB" id="A0A2H4U8P1"/>
<keyword evidence="1" id="KW-0812">Transmembrane</keyword>
<keyword evidence="1" id="KW-1133">Transmembrane helix</keyword>
<name>A0A2H4U8P1_METSM</name>
<sequence length="288" mass="33156">MNEKGSVSTEILVALIVILLIIGITAKFSEITLDKLATSTENENIELLLSQSADNLINNIGTPNWEKYLVGTPGLAISNENEAIIPNSISYDKFLILGKNYRKLVDKNLFDSKIKTSMEVIPKESSISSVKIGSPDDGKNVYSVNRMVKCDFYKKYVVKDFQTKGKCNHNHRDGYSCNYFKIYRNYLRSNDYYLLIDKDSADNLKWCMDNTRIKLPVVESVTSNKIYLNNRINLEFPIVDFSSIMFIHFNKKDVKALLVCVPKDFDKSKLDYDYFRTNNCEFILKGWY</sequence>
<reference evidence="2 3" key="1">
    <citation type="submission" date="2016-10" db="EMBL/GenBank/DDBJ databases">
        <authorList>
            <person name="Varghese N."/>
        </authorList>
    </citation>
    <scope>NUCLEOTIDE SEQUENCE [LARGE SCALE GENOMIC DNA]</scope>
    <source>
        <strain evidence="2 3">KB11</strain>
    </source>
</reference>
<dbReference type="Proteomes" id="UP000232133">
    <property type="component" value="Chromosome"/>
</dbReference>
<organism evidence="2 3">
    <name type="scientific">Methanobrevibacter smithii</name>
    <dbReference type="NCBI Taxonomy" id="2173"/>
    <lineage>
        <taxon>Archaea</taxon>
        <taxon>Methanobacteriati</taxon>
        <taxon>Methanobacteriota</taxon>
        <taxon>Methanomada group</taxon>
        <taxon>Methanobacteria</taxon>
        <taxon>Methanobacteriales</taxon>
        <taxon>Methanobacteriaceae</taxon>
        <taxon>Methanobrevibacter</taxon>
    </lineage>
</organism>
<dbReference type="EMBL" id="CP017803">
    <property type="protein sequence ID" value="ATZ60469.1"/>
    <property type="molecule type" value="Genomic_DNA"/>
</dbReference>
<gene>
    <name evidence="2" type="ORF">BK798_08565</name>
</gene>
<evidence type="ECO:0000313" key="2">
    <source>
        <dbReference type="EMBL" id="ATZ60469.1"/>
    </source>
</evidence>
<proteinExistence type="predicted"/>